<dbReference type="Pfam" id="PF13439">
    <property type="entry name" value="Glyco_transf_4"/>
    <property type="match status" value="1"/>
</dbReference>
<dbReference type="InterPro" id="IPR001296">
    <property type="entry name" value="Glyco_trans_1"/>
</dbReference>
<evidence type="ECO:0000259" key="1">
    <source>
        <dbReference type="Pfam" id="PF00534"/>
    </source>
</evidence>
<evidence type="ECO:0000313" key="3">
    <source>
        <dbReference type="EMBL" id="GAG99690.1"/>
    </source>
</evidence>
<comment type="caution">
    <text evidence="3">The sequence shown here is derived from an EMBL/GenBank/DDBJ whole genome shotgun (WGS) entry which is preliminary data.</text>
</comment>
<dbReference type="PANTHER" id="PTHR45947:SF3">
    <property type="entry name" value="SULFOQUINOVOSYL TRANSFERASE SQD2"/>
    <property type="match status" value="1"/>
</dbReference>
<dbReference type="GO" id="GO:0016757">
    <property type="term" value="F:glycosyltransferase activity"/>
    <property type="evidence" value="ECO:0007669"/>
    <property type="project" value="InterPro"/>
</dbReference>
<reference evidence="3" key="1">
    <citation type="journal article" date="2014" name="Front. Microbiol.">
        <title>High frequency of phylogenetically diverse reductive dehalogenase-homologous genes in deep subseafloor sedimentary metagenomes.</title>
        <authorList>
            <person name="Kawai M."/>
            <person name="Futagami T."/>
            <person name="Toyoda A."/>
            <person name="Takaki Y."/>
            <person name="Nishi S."/>
            <person name="Hori S."/>
            <person name="Arai W."/>
            <person name="Tsubouchi T."/>
            <person name="Morono Y."/>
            <person name="Uchiyama I."/>
            <person name="Ito T."/>
            <person name="Fujiyama A."/>
            <person name="Inagaki F."/>
            <person name="Takami H."/>
        </authorList>
    </citation>
    <scope>NUCLEOTIDE SEQUENCE</scope>
    <source>
        <strain evidence="3">Expedition CK06-06</strain>
    </source>
</reference>
<dbReference type="SUPFAM" id="SSF53756">
    <property type="entry name" value="UDP-Glycosyltransferase/glycogen phosphorylase"/>
    <property type="match status" value="1"/>
</dbReference>
<sequence length="285" mass="33212">CTALLKNNSENRHFFWEDIEFYRLTPKNFIKKVYSLTRIEKFDLLFIRDDFFLIFIGLLLKKRYKIPVLVHYTIPIKFITDFEYKWYHPKNLGGTIKHLLTIALMRKVDLVLPTSEWMGKYLASNGVKQERIHNYPNGANLSLFKVTKYPSNEANPTYIYIGAISKIRKLDILVKAMKIVCERYKNAQLYMLGYGDDVDDLQKLTKNHGLVENIIFTGMVPYEEVPIYIEKSHICLCSIAPLYHYKLASPLKLFEYMSCSRPVIANKEIPAHIAPITESKCGLLV</sequence>
<dbReference type="InterPro" id="IPR050194">
    <property type="entry name" value="Glycosyltransferase_grp1"/>
</dbReference>
<dbReference type="Pfam" id="PF00534">
    <property type="entry name" value="Glycos_transf_1"/>
    <property type="match status" value="1"/>
</dbReference>
<evidence type="ECO:0008006" key="4">
    <source>
        <dbReference type="Google" id="ProtNLM"/>
    </source>
</evidence>
<protein>
    <recommendedName>
        <fullName evidence="4">Glycosyl transferase family 1 domain-containing protein</fullName>
    </recommendedName>
</protein>
<dbReference type="PANTHER" id="PTHR45947">
    <property type="entry name" value="SULFOQUINOVOSYL TRANSFERASE SQD2"/>
    <property type="match status" value="1"/>
</dbReference>
<organism evidence="3">
    <name type="scientific">marine sediment metagenome</name>
    <dbReference type="NCBI Taxonomy" id="412755"/>
    <lineage>
        <taxon>unclassified sequences</taxon>
        <taxon>metagenomes</taxon>
        <taxon>ecological metagenomes</taxon>
    </lineage>
</organism>
<feature type="domain" description="Glycosyl transferase family 1" evidence="1">
    <location>
        <begin position="148"/>
        <end position="285"/>
    </location>
</feature>
<feature type="non-terminal residue" evidence="3">
    <location>
        <position position="285"/>
    </location>
</feature>
<dbReference type="Gene3D" id="3.40.50.2000">
    <property type="entry name" value="Glycogen Phosphorylase B"/>
    <property type="match status" value="2"/>
</dbReference>
<feature type="non-terminal residue" evidence="3">
    <location>
        <position position="1"/>
    </location>
</feature>
<dbReference type="EMBL" id="BART01024028">
    <property type="protein sequence ID" value="GAG99690.1"/>
    <property type="molecule type" value="Genomic_DNA"/>
</dbReference>
<feature type="domain" description="Glycosyltransferase subfamily 4-like N-terminal" evidence="2">
    <location>
        <begin position="28"/>
        <end position="142"/>
    </location>
</feature>
<evidence type="ECO:0000259" key="2">
    <source>
        <dbReference type="Pfam" id="PF13439"/>
    </source>
</evidence>
<dbReference type="AlphaFoldDB" id="X1BXD7"/>
<gene>
    <name evidence="3" type="ORF">S01H4_43533</name>
</gene>
<proteinExistence type="predicted"/>
<accession>X1BXD7</accession>
<dbReference type="InterPro" id="IPR028098">
    <property type="entry name" value="Glyco_trans_4-like_N"/>
</dbReference>
<name>X1BXD7_9ZZZZ</name>